<gene>
    <name evidence="2" type="ORF">HMPREF9141_2111</name>
</gene>
<evidence type="ECO:0000256" key="1">
    <source>
        <dbReference type="SAM" id="Phobius"/>
    </source>
</evidence>
<comment type="caution">
    <text evidence="2">The sequence shown here is derived from an EMBL/GenBank/DDBJ whole genome shotgun (WGS) entry which is preliminary data.</text>
</comment>
<accession>F0F944</accession>
<sequence length="233" mass="27046">MKTKTIISKIVMLFFSIVIISLIIMSGNYYEIYSGKKYGKDIISRLEQYRHSHGIYPIKLDSIDLPESQETSEVIFHGYSYIYYFMSDCEFSLSFNKKDGTWTYYSNSNKWYEGDGIDSINAFRRKLYSQYLHESRNNKERTILRIKIERKERDSVLSCNNIESGSVVYVIKKYENAGFAGKGHALYDSRTKELKQIGTWTLFTKAGLSLLAFYGSGTTNKPVIDYLQSKINL</sequence>
<keyword evidence="1" id="KW-0812">Transmembrane</keyword>
<keyword evidence="3" id="KW-1185">Reference proteome</keyword>
<evidence type="ECO:0000313" key="2">
    <source>
        <dbReference type="EMBL" id="EGC19343.1"/>
    </source>
</evidence>
<organism evidence="2 3">
    <name type="scientific">Prevotella multiformis DSM 16608</name>
    <dbReference type="NCBI Taxonomy" id="888743"/>
    <lineage>
        <taxon>Bacteria</taxon>
        <taxon>Pseudomonadati</taxon>
        <taxon>Bacteroidota</taxon>
        <taxon>Bacteroidia</taxon>
        <taxon>Bacteroidales</taxon>
        <taxon>Prevotellaceae</taxon>
        <taxon>Prevotella</taxon>
    </lineage>
</organism>
<dbReference type="RefSeq" id="WP_007366863.1">
    <property type="nucleotide sequence ID" value="NZ_GL872282.1"/>
</dbReference>
<dbReference type="STRING" id="888743.HMPREF9141_2111"/>
<dbReference type="EMBL" id="AEWX01000028">
    <property type="protein sequence ID" value="EGC19343.1"/>
    <property type="molecule type" value="Genomic_DNA"/>
</dbReference>
<reference evidence="2 3" key="1">
    <citation type="submission" date="2011-01" db="EMBL/GenBank/DDBJ databases">
        <authorList>
            <person name="Muzny D."/>
            <person name="Qin X."/>
            <person name="Deng J."/>
            <person name="Jiang H."/>
            <person name="Liu Y."/>
            <person name="Qu J."/>
            <person name="Song X.-Z."/>
            <person name="Zhang L."/>
            <person name="Thornton R."/>
            <person name="Coyle M."/>
            <person name="Francisco L."/>
            <person name="Jackson L."/>
            <person name="Javaid M."/>
            <person name="Korchina V."/>
            <person name="Kovar C."/>
            <person name="Mata R."/>
            <person name="Mathew T."/>
            <person name="Ngo R."/>
            <person name="Nguyen L."/>
            <person name="Nguyen N."/>
            <person name="Okwuonu G."/>
            <person name="Ongeri F."/>
            <person name="Pham C."/>
            <person name="Simmons D."/>
            <person name="Wilczek-Boney K."/>
            <person name="Hale W."/>
            <person name="Jakkamsetti A."/>
            <person name="Pham P."/>
            <person name="Ruth R."/>
            <person name="San Lucas F."/>
            <person name="Warren J."/>
            <person name="Zhang J."/>
            <person name="Zhao Z."/>
            <person name="Zhou C."/>
            <person name="Zhu D."/>
            <person name="Lee S."/>
            <person name="Bess C."/>
            <person name="Blankenburg K."/>
            <person name="Forbes L."/>
            <person name="Fu Q."/>
            <person name="Gubbala S."/>
            <person name="Hirani K."/>
            <person name="Jayaseelan J.C."/>
            <person name="Lara F."/>
            <person name="Munidasa M."/>
            <person name="Palculict T."/>
            <person name="Patil S."/>
            <person name="Pu L.-L."/>
            <person name="Saada N."/>
            <person name="Tang L."/>
            <person name="Weissenberger G."/>
            <person name="Zhu Y."/>
            <person name="Hemphill L."/>
            <person name="Shang Y."/>
            <person name="Youmans B."/>
            <person name="Ayvaz T."/>
            <person name="Ross M."/>
            <person name="Santibanez J."/>
            <person name="Aqrawi P."/>
            <person name="Gross S."/>
            <person name="Joshi V."/>
            <person name="Fowler G."/>
            <person name="Nazareth L."/>
            <person name="Reid J."/>
            <person name="Worley K."/>
            <person name="Petrosino J."/>
            <person name="Highlander S."/>
            <person name="Gibbs R."/>
        </authorList>
    </citation>
    <scope>NUCLEOTIDE SEQUENCE [LARGE SCALE GENOMIC DNA]</scope>
    <source>
        <strain evidence="2 3">DSM 16608</strain>
    </source>
</reference>
<dbReference type="Proteomes" id="UP000005697">
    <property type="component" value="Unassembled WGS sequence"/>
</dbReference>
<dbReference type="HOGENOM" id="CLU_1165028_0_0_10"/>
<proteinExistence type="predicted"/>
<name>F0F944_9BACT</name>
<protein>
    <submittedName>
        <fullName evidence="2">Uncharacterized protein</fullName>
    </submittedName>
</protein>
<keyword evidence="1" id="KW-1133">Transmembrane helix</keyword>
<evidence type="ECO:0000313" key="3">
    <source>
        <dbReference type="Proteomes" id="UP000005697"/>
    </source>
</evidence>
<dbReference type="OrthoDB" id="1068470at2"/>
<feature type="transmembrane region" description="Helical" evidence="1">
    <location>
        <begin position="6"/>
        <end position="30"/>
    </location>
</feature>
<dbReference type="AlphaFoldDB" id="F0F944"/>
<keyword evidence="1" id="KW-0472">Membrane</keyword>